<dbReference type="PANTHER" id="PTHR46267">
    <property type="entry name" value="SINGLE MYB HISTONE 4"/>
    <property type="match status" value="1"/>
</dbReference>
<evidence type="ECO:0000256" key="2">
    <source>
        <dbReference type="ARBA" id="ARBA00023125"/>
    </source>
</evidence>
<dbReference type="PANTHER" id="PTHR46267:SF15">
    <property type="entry name" value="WINGED HELIX-TURN-HELIX TRANSCRIPTION REPRESSOR DNA-BINDING PROTEIN-RELATED"/>
    <property type="match status" value="1"/>
</dbReference>
<feature type="compositionally biased region" description="Basic and acidic residues" evidence="4">
    <location>
        <begin position="536"/>
        <end position="553"/>
    </location>
</feature>
<evidence type="ECO:0000259" key="6">
    <source>
        <dbReference type="PROSITE" id="PS51294"/>
    </source>
</evidence>
<feature type="compositionally biased region" description="Basic and acidic residues" evidence="4">
    <location>
        <begin position="349"/>
        <end position="364"/>
    </location>
</feature>
<protein>
    <recommendedName>
        <fullName evidence="8">Myb-like domain-containing protein</fullName>
    </recommendedName>
</protein>
<dbReference type="GO" id="GO:0003691">
    <property type="term" value="F:double-stranded telomeric DNA binding"/>
    <property type="evidence" value="ECO:0007669"/>
    <property type="project" value="InterPro"/>
</dbReference>
<reference evidence="7" key="1">
    <citation type="submission" date="2021-01" db="EMBL/GenBank/DDBJ databases">
        <authorList>
            <person name="Corre E."/>
            <person name="Pelletier E."/>
            <person name="Niang G."/>
            <person name="Scheremetjew M."/>
            <person name="Finn R."/>
            <person name="Kale V."/>
            <person name="Holt S."/>
            <person name="Cochrane G."/>
            <person name="Meng A."/>
            <person name="Brown T."/>
            <person name="Cohen L."/>
        </authorList>
    </citation>
    <scope>NUCLEOTIDE SEQUENCE</scope>
    <source>
        <strain evidence="7">MM31A-1</strain>
    </source>
</reference>
<dbReference type="SMART" id="SM00717">
    <property type="entry name" value="SANT"/>
    <property type="match status" value="1"/>
</dbReference>
<dbReference type="GO" id="GO:0005634">
    <property type="term" value="C:nucleus"/>
    <property type="evidence" value="ECO:0007669"/>
    <property type="project" value="UniProtKB-SubCell"/>
</dbReference>
<dbReference type="SUPFAM" id="SSF46689">
    <property type="entry name" value="Homeodomain-like"/>
    <property type="match status" value="1"/>
</dbReference>
<evidence type="ECO:0000256" key="4">
    <source>
        <dbReference type="SAM" id="MobiDB-lite"/>
    </source>
</evidence>
<evidence type="ECO:0000259" key="5">
    <source>
        <dbReference type="PROSITE" id="PS50090"/>
    </source>
</evidence>
<dbReference type="EMBL" id="HBIO01027389">
    <property type="protein sequence ID" value="CAE0476189.1"/>
    <property type="molecule type" value="Transcribed_RNA"/>
</dbReference>
<feature type="domain" description="Myb-like" evidence="5">
    <location>
        <begin position="643"/>
        <end position="698"/>
    </location>
</feature>
<dbReference type="InterPro" id="IPR001005">
    <property type="entry name" value="SANT/Myb"/>
</dbReference>
<comment type="subcellular location">
    <subcellularLocation>
        <location evidence="1">Nucleus</location>
    </subcellularLocation>
</comment>
<dbReference type="AlphaFoldDB" id="A0A7S3QG14"/>
<dbReference type="CDD" id="cd11660">
    <property type="entry name" value="SANT_TRF"/>
    <property type="match status" value="1"/>
</dbReference>
<feature type="domain" description="HTH myb-type" evidence="6">
    <location>
        <begin position="648"/>
        <end position="702"/>
    </location>
</feature>
<keyword evidence="3" id="KW-0539">Nucleus</keyword>
<evidence type="ECO:0000256" key="3">
    <source>
        <dbReference type="ARBA" id="ARBA00023242"/>
    </source>
</evidence>
<feature type="compositionally biased region" description="Polar residues" evidence="4">
    <location>
        <begin position="479"/>
        <end position="490"/>
    </location>
</feature>
<gene>
    <name evidence="7" type="ORF">CDEB00056_LOCUS21042</name>
</gene>
<keyword evidence="2" id="KW-0238">DNA-binding</keyword>
<dbReference type="PROSITE" id="PS51294">
    <property type="entry name" value="HTH_MYB"/>
    <property type="match status" value="1"/>
</dbReference>
<feature type="compositionally biased region" description="Polar residues" evidence="4">
    <location>
        <begin position="521"/>
        <end position="534"/>
    </location>
</feature>
<name>A0A7S3QG14_9STRA</name>
<dbReference type="PROSITE" id="PS50090">
    <property type="entry name" value="MYB_LIKE"/>
    <property type="match status" value="1"/>
</dbReference>
<dbReference type="Pfam" id="PF00249">
    <property type="entry name" value="Myb_DNA-binding"/>
    <property type="match status" value="1"/>
</dbReference>
<feature type="region of interest" description="Disordered" evidence="4">
    <location>
        <begin position="334"/>
        <end position="600"/>
    </location>
</feature>
<dbReference type="InterPro" id="IPR017930">
    <property type="entry name" value="Myb_dom"/>
</dbReference>
<organism evidence="7">
    <name type="scientific">Chaetoceros debilis</name>
    <dbReference type="NCBI Taxonomy" id="122233"/>
    <lineage>
        <taxon>Eukaryota</taxon>
        <taxon>Sar</taxon>
        <taxon>Stramenopiles</taxon>
        <taxon>Ochrophyta</taxon>
        <taxon>Bacillariophyta</taxon>
        <taxon>Coscinodiscophyceae</taxon>
        <taxon>Chaetocerotophycidae</taxon>
        <taxon>Chaetocerotales</taxon>
        <taxon>Chaetocerotaceae</taxon>
        <taxon>Chaetoceros</taxon>
    </lineage>
</organism>
<evidence type="ECO:0008006" key="8">
    <source>
        <dbReference type="Google" id="ProtNLM"/>
    </source>
</evidence>
<feature type="compositionally biased region" description="Acidic residues" evidence="4">
    <location>
        <begin position="394"/>
        <end position="403"/>
    </location>
</feature>
<feature type="compositionally biased region" description="Low complexity" evidence="4">
    <location>
        <begin position="581"/>
        <end position="591"/>
    </location>
</feature>
<sequence>MTNDSCRITVPLFFKDTIVTLCHDIIMNEDSREEKASCLKTFMDQINKDASNFIKFGKVSCLIGIAGLIQEIHNKRESIAACNSDHDSVEAITKREKKFWEGIIGRLRRAKRMITRKDAFCDLYPVVMGYDAWDVEEVDETAIEEENIDLCREHEDLFKFQFDEVINNCRFHEAMSYIRPAIDEISRKSEIRPRTRKRTSPCFFIERESIEDMNAFIKQSFTDRDHYRNILLSLFQTSGEGQSTSQIKSIKDITEMMKGQNKWFDPKFCLKKIEQLLLNLYSIFKADVLESSGYLKSIGIGGTLGVVDNIVQADEELDKGGDGEDVMVSIQDRDEFPLSNNDDESMECMDGKQSTKENENRETGGESQVADEDNDDESRNSQESKEQSIPAVDESNDESDSSQDEQVSNMSSSRRKRSIAAIDESNDKSDGSQEGEEQETAAVDENISNRPSRKKRSISAIDEINDESYGSQEVEDQKTATVNKEVSIRSSPRKKSPTKWYSPSANESTRRSTREMVPTSFFHNESTSTSTNIQGGDRKNTRISEGRESESGKNKRKHSKVGTSKMRNRSDSDSGSECRSNEMNRNMSSSNAGDKSSAHTNRVIIEDCESEVSDHSNSLSLRATIDSPPPKRTVFIDSKKQFETKRGKRSWTDEETNALIAGVRKYGLSKWVEIKAEFVEELSQRTNVQLKDRWRVLQRQKARSEQCRASCEEPEMEV</sequence>
<evidence type="ECO:0000256" key="1">
    <source>
        <dbReference type="ARBA" id="ARBA00004123"/>
    </source>
</evidence>
<feature type="compositionally biased region" description="Basic and acidic residues" evidence="4">
    <location>
        <begin position="377"/>
        <end position="386"/>
    </location>
</feature>
<accession>A0A7S3QG14</accession>
<dbReference type="Gene3D" id="1.10.246.220">
    <property type="match status" value="1"/>
</dbReference>
<dbReference type="InterPro" id="IPR009057">
    <property type="entry name" value="Homeodomain-like_sf"/>
</dbReference>
<evidence type="ECO:0000313" key="7">
    <source>
        <dbReference type="EMBL" id="CAE0476189.1"/>
    </source>
</evidence>
<dbReference type="InterPro" id="IPR044597">
    <property type="entry name" value="SMH1-6"/>
</dbReference>
<proteinExistence type="predicted"/>